<proteinExistence type="predicted"/>
<keyword evidence="1" id="KW-0812">Transmembrane</keyword>
<dbReference type="KEGG" id="amin:AUMI_19090"/>
<dbReference type="InterPro" id="IPR021309">
    <property type="entry name" value="YgaP-like_TM"/>
</dbReference>
<dbReference type="AlphaFoldDB" id="A0A173LY61"/>
<dbReference type="RefSeq" id="WP_096381871.1">
    <property type="nucleotide sequence ID" value="NZ_AP017457.1"/>
</dbReference>
<evidence type="ECO:0000256" key="1">
    <source>
        <dbReference type="SAM" id="Phobius"/>
    </source>
</evidence>
<feature type="transmembrane region" description="Helical" evidence="1">
    <location>
        <begin position="36"/>
        <end position="60"/>
    </location>
</feature>
<evidence type="ECO:0000313" key="4">
    <source>
        <dbReference type="Proteomes" id="UP000243847"/>
    </source>
</evidence>
<keyword evidence="1" id="KW-1133">Transmembrane helix</keyword>
<dbReference type="EMBL" id="AP017457">
    <property type="protein sequence ID" value="BAU99451.1"/>
    <property type="molecule type" value="Genomic_DNA"/>
</dbReference>
<dbReference type="Proteomes" id="UP000243847">
    <property type="component" value="Chromosome sequence1"/>
</dbReference>
<dbReference type="OrthoDB" id="5124054at2"/>
<name>A0A173LY61_9MICO</name>
<reference evidence="3 4" key="1">
    <citation type="journal article" date="2016" name="Genome Announc.">
        <title>Complete Genome Sequence of Aurantimicrobium minutum Type Strain KNCT, a Planktonic Ultramicrobacterium Isolated from River Water.</title>
        <authorList>
            <person name="Nakai R."/>
            <person name="Fujisawa T."/>
            <person name="Nakamura Y."/>
            <person name="Nishide H."/>
            <person name="Uchiyama I."/>
            <person name="Baba T."/>
            <person name="Toyoda A."/>
            <person name="Fujiyama A."/>
            <person name="Naganuma T."/>
            <person name="Niki H."/>
        </authorList>
    </citation>
    <scope>NUCLEOTIDE SEQUENCE [LARGE SCALE GENOMIC DNA]</scope>
    <source>
        <strain evidence="3 4">KNC</strain>
    </source>
</reference>
<gene>
    <name evidence="3" type="ORF">AUMI_19090</name>
</gene>
<feature type="transmembrane region" description="Helical" evidence="1">
    <location>
        <begin position="12"/>
        <end position="30"/>
    </location>
</feature>
<accession>A0A173LY61</accession>
<organism evidence="3 4">
    <name type="scientific">Aurantimicrobium minutum</name>
    <dbReference type="NCBI Taxonomy" id="708131"/>
    <lineage>
        <taxon>Bacteria</taxon>
        <taxon>Bacillati</taxon>
        <taxon>Actinomycetota</taxon>
        <taxon>Actinomycetes</taxon>
        <taxon>Micrococcales</taxon>
        <taxon>Microbacteriaceae</taxon>
        <taxon>Aurantimicrobium</taxon>
    </lineage>
</organism>
<evidence type="ECO:0000259" key="2">
    <source>
        <dbReference type="Pfam" id="PF11127"/>
    </source>
</evidence>
<protein>
    <recommendedName>
        <fullName evidence="2">Inner membrane protein YgaP-like transmembrane domain-containing protein</fullName>
    </recommendedName>
</protein>
<keyword evidence="1" id="KW-0472">Membrane</keyword>
<sequence length="70" mass="7471">MGFTAFMSSTFGRWARIVVGLVLAIAALTWGPIGAVFFFIGIFLISAGASDTCMFAPLFGRGFNGSESRR</sequence>
<dbReference type="Pfam" id="PF11127">
    <property type="entry name" value="YgaP-like_TM"/>
    <property type="match status" value="1"/>
</dbReference>
<feature type="domain" description="Inner membrane protein YgaP-like transmembrane" evidence="2">
    <location>
        <begin position="10"/>
        <end position="61"/>
    </location>
</feature>
<evidence type="ECO:0000313" key="3">
    <source>
        <dbReference type="EMBL" id="BAU99451.1"/>
    </source>
</evidence>
<dbReference type="GeneID" id="80452103"/>